<keyword evidence="2" id="KW-1185">Reference proteome</keyword>
<evidence type="ECO:0000313" key="2">
    <source>
        <dbReference type="Proteomes" id="UP000267096"/>
    </source>
</evidence>
<evidence type="ECO:0000313" key="3">
    <source>
        <dbReference type="WBParaSite" id="ASIM_0001743101-mRNA-1"/>
    </source>
</evidence>
<dbReference type="AlphaFoldDB" id="A0A0M3K8Z0"/>
<name>A0A0M3K8Z0_ANISI</name>
<proteinExistence type="predicted"/>
<reference evidence="3" key="1">
    <citation type="submission" date="2017-02" db="UniProtKB">
        <authorList>
            <consortium name="WormBaseParasite"/>
        </authorList>
    </citation>
    <scope>IDENTIFICATION</scope>
</reference>
<dbReference type="OrthoDB" id="6759273at2759"/>
<evidence type="ECO:0000313" key="1">
    <source>
        <dbReference type="EMBL" id="VDK58832.1"/>
    </source>
</evidence>
<gene>
    <name evidence="1" type="ORF">ASIM_LOCUS16838</name>
</gene>
<dbReference type="Proteomes" id="UP000267096">
    <property type="component" value="Unassembled WGS sequence"/>
</dbReference>
<dbReference type="EMBL" id="UYRR01033465">
    <property type="protein sequence ID" value="VDK58832.1"/>
    <property type="molecule type" value="Genomic_DNA"/>
</dbReference>
<sequence length="207" mass="23864">METDQRTLFIEQTKRERETRQHQKEITTTVYAIQAVARGILQRRKFANLIRNDFDRLFGEFVDFEKDKKLPECKETLRIALIFSRIAKFPDDTKSMSSTSVQHSFAALFLSKNHIQPANRLITSLFTLIPVFASHLEIEKVADGKAISLFVHFLVTFSSCNSWALVRENAQISAVLNQMCNKTLSSSISEPKNFISLTVRFFKFSFD</sequence>
<organism evidence="3">
    <name type="scientific">Anisakis simplex</name>
    <name type="common">Herring worm</name>
    <dbReference type="NCBI Taxonomy" id="6269"/>
    <lineage>
        <taxon>Eukaryota</taxon>
        <taxon>Metazoa</taxon>
        <taxon>Ecdysozoa</taxon>
        <taxon>Nematoda</taxon>
        <taxon>Chromadorea</taxon>
        <taxon>Rhabditida</taxon>
        <taxon>Spirurina</taxon>
        <taxon>Ascaridomorpha</taxon>
        <taxon>Ascaridoidea</taxon>
        <taxon>Anisakidae</taxon>
        <taxon>Anisakis</taxon>
        <taxon>Anisakis simplex complex</taxon>
    </lineage>
</organism>
<protein>
    <submittedName>
        <fullName evidence="3">HECT-type E3 ubiquitin transferase</fullName>
    </submittedName>
</protein>
<reference evidence="1 2" key="2">
    <citation type="submission" date="2018-11" db="EMBL/GenBank/DDBJ databases">
        <authorList>
            <consortium name="Pathogen Informatics"/>
        </authorList>
    </citation>
    <scope>NUCLEOTIDE SEQUENCE [LARGE SCALE GENOMIC DNA]</scope>
</reference>
<accession>A0A0M3K8Z0</accession>
<dbReference type="WBParaSite" id="ASIM_0001743101-mRNA-1">
    <property type="protein sequence ID" value="ASIM_0001743101-mRNA-1"/>
    <property type="gene ID" value="ASIM_0001743101"/>
</dbReference>
<dbReference type="PROSITE" id="PS50096">
    <property type="entry name" value="IQ"/>
    <property type="match status" value="1"/>
</dbReference>